<evidence type="ECO:0000313" key="4">
    <source>
        <dbReference type="Proteomes" id="UP000184442"/>
    </source>
</evidence>
<dbReference type="GO" id="GO:0008270">
    <property type="term" value="F:zinc ion binding"/>
    <property type="evidence" value="ECO:0007669"/>
    <property type="project" value="TreeGrafter"/>
</dbReference>
<dbReference type="AlphaFoldDB" id="A0A1M6I914"/>
<dbReference type="EMBL" id="FQZS01000028">
    <property type="protein sequence ID" value="SHJ30902.1"/>
    <property type="molecule type" value="Genomic_DNA"/>
</dbReference>
<keyword evidence="1" id="KW-0175">Coiled coil</keyword>
<dbReference type="Proteomes" id="UP000184442">
    <property type="component" value="Unassembled WGS sequence"/>
</dbReference>
<dbReference type="SUPFAM" id="SSF89550">
    <property type="entry name" value="PHP domain-like"/>
    <property type="match status" value="1"/>
</dbReference>
<dbReference type="GO" id="GO:0042578">
    <property type="term" value="F:phosphoric ester hydrolase activity"/>
    <property type="evidence" value="ECO:0007669"/>
    <property type="project" value="TreeGrafter"/>
</dbReference>
<sequence length="245" mass="27813">MMKLFADYHTHTIYSHGTGTIMDNVMVARQKGLKEIAITDHGLRHFTYGVKREKLKRMREEIDEINEMFDDFKVLLGLECNIISKDGEIDMDDETMKYMDIVLLGYHMMVRLKGISSYIHIYGRNYLSGISKYMAEETRQHNTDIMINAIRKHKIDIITHPGARMSMDTVRLAEVAAKVGTALEINAKSNIMTVDYLKAAAKHGAKFVINSDAHKPEDVGNFENAIELAESAGLTYEQIINAVKP</sequence>
<evidence type="ECO:0000313" key="3">
    <source>
        <dbReference type="EMBL" id="SHJ30902.1"/>
    </source>
</evidence>
<dbReference type="InterPro" id="IPR004013">
    <property type="entry name" value="PHP_dom"/>
</dbReference>
<dbReference type="STRING" id="1122184.SAMN02745176_03137"/>
<dbReference type="Pfam" id="PF02811">
    <property type="entry name" value="PHP"/>
    <property type="match status" value="1"/>
</dbReference>
<accession>A0A1M6I914</accession>
<evidence type="ECO:0000256" key="1">
    <source>
        <dbReference type="SAM" id="Coils"/>
    </source>
</evidence>
<feature type="coiled-coil region" evidence="1">
    <location>
        <begin position="48"/>
        <end position="75"/>
    </location>
</feature>
<keyword evidence="3" id="KW-0378">Hydrolase</keyword>
<dbReference type="InterPro" id="IPR016195">
    <property type="entry name" value="Pol/histidinol_Pase-like"/>
</dbReference>
<dbReference type="Pfam" id="PF13263">
    <property type="entry name" value="PHP_C"/>
    <property type="match status" value="1"/>
</dbReference>
<feature type="domain" description="Polymerase/histidinol phosphatase N-terminal" evidence="2">
    <location>
        <begin position="6"/>
        <end position="84"/>
    </location>
</feature>
<proteinExistence type="predicted"/>
<gene>
    <name evidence="3" type="ORF">SAMN02745176_03137</name>
</gene>
<dbReference type="Gene3D" id="3.20.20.140">
    <property type="entry name" value="Metal-dependent hydrolases"/>
    <property type="match status" value="1"/>
</dbReference>
<dbReference type="InterPro" id="IPR003141">
    <property type="entry name" value="Pol/His_phosphatase_N"/>
</dbReference>
<evidence type="ECO:0000259" key="2">
    <source>
        <dbReference type="SMART" id="SM00481"/>
    </source>
</evidence>
<name>A0A1M6I914_9FIRM</name>
<protein>
    <submittedName>
        <fullName evidence="3">Putative hydrolase</fullName>
    </submittedName>
</protein>
<dbReference type="GO" id="GO:0071978">
    <property type="term" value="P:bacterial-type flagellum-dependent swarming motility"/>
    <property type="evidence" value="ECO:0007669"/>
    <property type="project" value="TreeGrafter"/>
</dbReference>
<dbReference type="InterPro" id="IPR050243">
    <property type="entry name" value="PHP_phosphatase"/>
</dbReference>
<reference evidence="3 4" key="1">
    <citation type="submission" date="2016-11" db="EMBL/GenBank/DDBJ databases">
        <authorList>
            <person name="Jaros S."/>
            <person name="Januszkiewicz K."/>
            <person name="Wedrychowicz H."/>
        </authorList>
    </citation>
    <scope>NUCLEOTIDE SEQUENCE [LARGE SCALE GENOMIC DNA]</scope>
    <source>
        <strain evidence="3 4">DSM 19022</strain>
    </source>
</reference>
<dbReference type="PANTHER" id="PTHR36928:SF1">
    <property type="entry name" value="PHOSPHATASE YCDX-RELATED"/>
    <property type="match status" value="1"/>
</dbReference>
<organism evidence="3 4">
    <name type="scientific">Lutispora thermophila DSM 19022</name>
    <dbReference type="NCBI Taxonomy" id="1122184"/>
    <lineage>
        <taxon>Bacteria</taxon>
        <taxon>Bacillati</taxon>
        <taxon>Bacillota</taxon>
        <taxon>Clostridia</taxon>
        <taxon>Lutisporales</taxon>
        <taxon>Lutisporaceae</taxon>
        <taxon>Lutispora</taxon>
    </lineage>
</organism>
<dbReference type="PANTHER" id="PTHR36928">
    <property type="entry name" value="PHOSPHATASE YCDX-RELATED"/>
    <property type="match status" value="1"/>
</dbReference>
<dbReference type="SMART" id="SM00481">
    <property type="entry name" value="POLIIIAc"/>
    <property type="match status" value="1"/>
</dbReference>
<keyword evidence="4" id="KW-1185">Reference proteome</keyword>
<dbReference type="GO" id="GO:0005829">
    <property type="term" value="C:cytosol"/>
    <property type="evidence" value="ECO:0007669"/>
    <property type="project" value="TreeGrafter"/>
</dbReference>